<sequence length="335" mass="35702">MKSCEEYAALLDLYVDGELSPQEMLQVRTHLENCPGCQAYVEDALAIRAAFPEAEDVEVPSGFAESVCAVIQAGTAPRRRRRALWVKTALPMAACCAIVVLLANLPGLGQDREITADTAAVAAQDPAGGVPDVQEEARMETPEEDSEEENAQENLAKTNEANRSTAVVPFAMQKATAGEEPAKSDHQSVEDHSGDSSAEESAGREIMSEETLDPSAPPAPESQLSGEISDAPQAISGDEAEAWVEYGNVVFAAVVYLPEEIVGDALEGFEGKPYSNANLPEEGVIGIGYAMGQEDFEHVLYDVLDYPLGPVLNQDRTTELSCIVVTEDGTSVPAE</sequence>
<dbReference type="InterPro" id="IPR027383">
    <property type="entry name" value="Znf_put"/>
</dbReference>
<proteinExistence type="inferred from homology"/>
<keyword evidence="7" id="KW-1185">Reference proteome</keyword>
<dbReference type="AlphaFoldDB" id="A0A810QKH3"/>
<name>A0A810QKH3_9FIRM</name>
<protein>
    <recommendedName>
        <fullName evidence="2">Anti-sigma-W factor RsiW</fullName>
    </recommendedName>
</protein>
<dbReference type="EMBL" id="AP023420">
    <property type="protein sequence ID" value="BCK84853.1"/>
    <property type="molecule type" value="Genomic_DNA"/>
</dbReference>
<evidence type="ECO:0000256" key="1">
    <source>
        <dbReference type="ARBA" id="ARBA00024353"/>
    </source>
</evidence>
<dbReference type="InterPro" id="IPR041916">
    <property type="entry name" value="Anti_sigma_zinc_sf"/>
</dbReference>
<gene>
    <name evidence="6" type="ORF">MM59RIKEN_21720</name>
</gene>
<keyword evidence="4" id="KW-0812">Transmembrane</keyword>
<dbReference type="Pfam" id="PF13490">
    <property type="entry name" value="zf-HC2"/>
    <property type="match status" value="1"/>
</dbReference>
<evidence type="ECO:0000256" key="2">
    <source>
        <dbReference type="ARBA" id="ARBA00024438"/>
    </source>
</evidence>
<feature type="compositionally biased region" description="Basic and acidic residues" evidence="3">
    <location>
        <begin position="180"/>
        <end position="194"/>
    </location>
</feature>
<evidence type="ECO:0000259" key="5">
    <source>
        <dbReference type="Pfam" id="PF13490"/>
    </source>
</evidence>
<keyword evidence="4" id="KW-1133">Transmembrane helix</keyword>
<feature type="compositionally biased region" description="Polar residues" evidence="3">
    <location>
        <begin position="155"/>
        <end position="165"/>
    </location>
</feature>
<dbReference type="RefSeq" id="WP_213543321.1">
    <property type="nucleotide sequence ID" value="NZ_AP023420.1"/>
</dbReference>
<evidence type="ECO:0000256" key="4">
    <source>
        <dbReference type="SAM" id="Phobius"/>
    </source>
</evidence>
<organism evidence="6 7">
    <name type="scientific">Pusillibacter faecalis</name>
    <dbReference type="NCBI Taxonomy" id="2714358"/>
    <lineage>
        <taxon>Bacteria</taxon>
        <taxon>Bacillati</taxon>
        <taxon>Bacillota</taxon>
        <taxon>Clostridia</taxon>
        <taxon>Eubacteriales</taxon>
        <taxon>Oscillospiraceae</taxon>
        <taxon>Pusillibacter</taxon>
    </lineage>
</organism>
<evidence type="ECO:0000256" key="3">
    <source>
        <dbReference type="SAM" id="MobiDB-lite"/>
    </source>
</evidence>
<dbReference type="Proteomes" id="UP000679848">
    <property type="component" value="Chromosome"/>
</dbReference>
<feature type="transmembrane region" description="Helical" evidence="4">
    <location>
        <begin position="84"/>
        <end position="105"/>
    </location>
</feature>
<dbReference type="KEGG" id="pfaa:MM59RIKEN_21720"/>
<feature type="region of interest" description="Disordered" evidence="3">
    <location>
        <begin position="123"/>
        <end position="227"/>
    </location>
</feature>
<dbReference type="Gene3D" id="1.10.10.1320">
    <property type="entry name" value="Anti-sigma factor, zinc-finger domain"/>
    <property type="match status" value="1"/>
</dbReference>
<evidence type="ECO:0000313" key="7">
    <source>
        <dbReference type="Proteomes" id="UP000679848"/>
    </source>
</evidence>
<comment type="similarity">
    <text evidence="1">Belongs to the zinc-associated anti-sigma factor (ZAS) superfamily. Anti-sigma-W factor family.</text>
</comment>
<accession>A0A810QKH3</accession>
<feature type="domain" description="Putative zinc-finger" evidence="5">
    <location>
        <begin position="4"/>
        <end position="38"/>
    </location>
</feature>
<reference evidence="6" key="1">
    <citation type="submission" date="2020-09" db="EMBL/GenBank/DDBJ databases">
        <title>New species isolated from human feces.</title>
        <authorList>
            <person name="Kitahara M."/>
            <person name="Shigeno Y."/>
            <person name="Shime M."/>
            <person name="Matsumoto Y."/>
            <person name="Nakamura S."/>
            <person name="Motooka D."/>
            <person name="Fukuoka S."/>
            <person name="Nishikawa H."/>
            <person name="Benno Y."/>
        </authorList>
    </citation>
    <scope>NUCLEOTIDE SEQUENCE</scope>
    <source>
        <strain evidence="6">MM59</strain>
    </source>
</reference>
<feature type="compositionally biased region" description="Acidic residues" evidence="3">
    <location>
        <begin position="142"/>
        <end position="151"/>
    </location>
</feature>
<keyword evidence="4" id="KW-0472">Membrane</keyword>
<evidence type="ECO:0000313" key="6">
    <source>
        <dbReference type="EMBL" id="BCK84853.1"/>
    </source>
</evidence>